<organism evidence="2 3">
    <name type="scientific">Lithospermum erythrorhizon</name>
    <name type="common">Purple gromwell</name>
    <name type="synonym">Lithospermum officinale var. erythrorhizon</name>
    <dbReference type="NCBI Taxonomy" id="34254"/>
    <lineage>
        <taxon>Eukaryota</taxon>
        <taxon>Viridiplantae</taxon>
        <taxon>Streptophyta</taxon>
        <taxon>Embryophyta</taxon>
        <taxon>Tracheophyta</taxon>
        <taxon>Spermatophyta</taxon>
        <taxon>Magnoliopsida</taxon>
        <taxon>eudicotyledons</taxon>
        <taxon>Gunneridae</taxon>
        <taxon>Pentapetalae</taxon>
        <taxon>asterids</taxon>
        <taxon>lamiids</taxon>
        <taxon>Boraginales</taxon>
        <taxon>Boraginaceae</taxon>
        <taxon>Boraginoideae</taxon>
        <taxon>Lithospermeae</taxon>
        <taxon>Lithospermum</taxon>
    </lineage>
</organism>
<reference evidence="2 3" key="1">
    <citation type="submission" date="2024-01" db="EMBL/GenBank/DDBJ databases">
        <title>The complete chloroplast genome sequence of Lithospermum erythrorhizon: insights into the phylogenetic relationship among Boraginaceae species and the maternal lineages of purple gromwells.</title>
        <authorList>
            <person name="Okada T."/>
            <person name="Watanabe K."/>
        </authorList>
    </citation>
    <scope>NUCLEOTIDE SEQUENCE [LARGE SCALE GENOMIC DNA]</scope>
</reference>
<feature type="domain" description="Reverse transcriptase" evidence="1">
    <location>
        <begin position="37"/>
        <end position="126"/>
    </location>
</feature>
<gene>
    <name evidence="2" type="ORF">LIER_20304</name>
</gene>
<accession>A0AAV3QL29</accession>
<dbReference type="SUPFAM" id="SSF56672">
    <property type="entry name" value="DNA/RNA polymerases"/>
    <property type="match status" value="1"/>
</dbReference>
<dbReference type="InterPro" id="IPR000477">
    <property type="entry name" value="RT_dom"/>
</dbReference>
<proteinExistence type="predicted"/>
<evidence type="ECO:0000313" key="2">
    <source>
        <dbReference type="EMBL" id="GAA0164744.1"/>
    </source>
</evidence>
<dbReference type="Pfam" id="PF00078">
    <property type="entry name" value="RVT_1"/>
    <property type="match status" value="1"/>
</dbReference>
<evidence type="ECO:0000259" key="1">
    <source>
        <dbReference type="Pfam" id="PF00078"/>
    </source>
</evidence>
<sequence>MAPTELKVLKDQLQDMLDKGFIHPSVSPWGVIVFFSRKKDSSMRLCFDYRELNKVTVNNKYPFPRIDDVFDQLRGAKFFSKIDLRSGYHQLKIKVDDVLKTAFRTRCGHYEFLVMCFGLTNALATFIDDILVYLRNEEEHERHMSCLL</sequence>
<dbReference type="PANTHER" id="PTHR24559">
    <property type="entry name" value="TRANSPOSON TY3-I GAG-POL POLYPROTEIN"/>
    <property type="match status" value="1"/>
</dbReference>
<dbReference type="EMBL" id="BAABME010005140">
    <property type="protein sequence ID" value="GAA0164744.1"/>
    <property type="molecule type" value="Genomic_DNA"/>
</dbReference>
<dbReference type="CDD" id="cd01647">
    <property type="entry name" value="RT_LTR"/>
    <property type="match status" value="1"/>
</dbReference>
<evidence type="ECO:0000313" key="3">
    <source>
        <dbReference type="Proteomes" id="UP001454036"/>
    </source>
</evidence>
<dbReference type="Proteomes" id="UP001454036">
    <property type="component" value="Unassembled WGS sequence"/>
</dbReference>
<dbReference type="PANTHER" id="PTHR24559:SF444">
    <property type="entry name" value="REVERSE TRANSCRIPTASE DOMAIN-CONTAINING PROTEIN"/>
    <property type="match status" value="1"/>
</dbReference>
<protein>
    <recommendedName>
        <fullName evidence="1">Reverse transcriptase domain-containing protein</fullName>
    </recommendedName>
</protein>
<dbReference type="InterPro" id="IPR043502">
    <property type="entry name" value="DNA/RNA_pol_sf"/>
</dbReference>
<dbReference type="InterPro" id="IPR053134">
    <property type="entry name" value="RNA-dir_DNA_polymerase"/>
</dbReference>
<comment type="caution">
    <text evidence="2">The sequence shown here is derived from an EMBL/GenBank/DDBJ whole genome shotgun (WGS) entry which is preliminary data.</text>
</comment>
<dbReference type="Gene3D" id="3.10.10.10">
    <property type="entry name" value="HIV Type 1 Reverse Transcriptase, subunit A, domain 1"/>
    <property type="match status" value="1"/>
</dbReference>
<keyword evidence="3" id="KW-1185">Reference proteome</keyword>
<name>A0AAV3QL29_LITER</name>
<dbReference type="AlphaFoldDB" id="A0AAV3QL29"/>